<evidence type="ECO:0000259" key="1">
    <source>
        <dbReference type="Pfam" id="PF00294"/>
    </source>
</evidence>
<comment type="caution">
    <text evidence="2">The sequence shown here is derived from an EMBL/GenBank/DDBJ whole genome shotgun (WGS) entry which is preliminary data.</text>
</comment>
<evidence type="ECO:0000313" key="2">
    <source>
        <dbReference type="EMBL" id="KAK4124692.1"/>
    </source>
</evidence>
<dbReference type="AlphaFoldDB" id="A0AAN6U1M5"/>
<dbReference type="Proteomes" id="UP001302602">
    <property type="component" value="Unassembled WGS sequence"/>
</dbReference>
<dbReference type="PANTHER" id="PTHR47098:SF1">
    <property type="entry name" value="PFKB FAMILY CARBOHYDRATE KINASE SUPERFAMILY (AFU_ORTHOLOGUE AFUA_4G09500)"/>
    <property type="match status" value="1"/>
</dbReference>
<name>A0AAN6U1M5_9PEZI</name>
<dbReference type="PANTHER" id="PTHR47098">
    <property type="entry name" value="PROTEIN MAK32"/>
    <property type="match status" value="1"/>
</dbReference>
<reference evidence="2" key="1">
    <citation type="journal article" date="2023" name="Mol. Phylogenet. Evol.">
        <title>Genome-scale phylogeny and comparative genomics of the fungal order Sordariales.</title>
        <authorList>
            <person name="Hensen N."/>
            <person name="Bonometti L."/>
            <person name="Westerberg I."/>
            <person name="Brannstrom I.O."/>
            <person name="Guillou S."/>
            <person name="Cros-Aarteil S."/>
            <person name="Calhoun S."/>
            <person name="Haridas S."/>
            <person name="Kuo A."/>
            <person name="Mondo S."/>
            <person name="Pangilinan J."/>
            <person name="Riley R."/>
            <person name="LaButti K."/>
            <person name="Andreopoulos B."/>
            <person name="Lipzen A."/>
            <person name="Chen C."/>
            <person name="Yan M."/>
            <person name="Daum C."/>
            <person name="Ng V."/>
            <person name="Clum A."/>
            <person name="Steindorff A."/>
            <person name="Ohm R.A."/>
            <person name="Martin F."/>
            <person name="Silar P."/>
            <person name="Natvig D.O."/>
            <person name="Lalanne C."/>
            <person name="Gautier V."/>
            <person name="Ament-Velasquez S.L."/>
            <person name="Kruys A."/>
            <person name="Hutchinson M.I."/>
            <person name="Powell A.J."/>
            <person name="Barry K."/>
            <person name="Miller A.N."/>
            <person name="Grigoriev I.V."/>
            <person name="Debuchy R."/>
            <person name="Gladieux P."/>
            <person name="Hiltunen Thoren M."/>
            <person name="Johannesson H."/>
        </authorList>
    </citation>
    <scope>NUCLEOTIDE SEQUENCE</scope>
    <source>
        <strain evidence="2">CBS 731.68</strain>
    </source>
</reference>
<dbReference type="Gene3D" id="3.40.1190.20">
    <property type="match status" value="1"/>
</dbReference>
<dbReference type="InterPro" id="IPR029056">
    <property type="entry name" value="Ribokinase-like"/>
</dbReference>
<dbReference type="SUPFAM" id="SSF53613">
    <property type="entry name" value="Ribokinase-like"/>
    <property type="match status" value="2"/>
</dbReference>
<organism evidence="2 3">
    <name type="scientific">Parathielavia appendiculata</name>
    <dbReference type="NCBI Taxonomy" id="2587402"/>
    <lineage>
        <taxon>Eukaryota</taxon>
        <taxon>Fungi</taxon>
        <taxon>Dikarya</taxon>
        <taxon>Ascomycota</taxon>
        <taxon>Pezizomycotina</taxon>
        <taxon>Sordariomycetes</taxon>
        <taxon>Sordariomycetidae</taxon>
        <taxon>Sordariales</taxon>
        <taxon>Chaetomiaceae</taxon>
        <taxon>Parathielavia</taxon>
    </lineage>
</organism>
<sequence>MRSDHTFSNFPNDNDPIFVSLGMVVLDEIRFSNVTILYDIAGGSGLYRSDFPDSVEQINPSSLSTRGLLVYPRDGFGERKFRYTTPPLQPTPAGLCGSPLLRSKFHFLASPELTATFAADLAGLRASAGAASLPLMVWEQLHLSCNPGTQNEHLQAAKSLDIYSHNHLESWPRLAPMTVAGHLRSLTTQRSRTGAPSLGIRVGKTWRRRVVIRCGEHGCVIATFHEPCRVVDATDAGNAFLGGFAVTLSITSDLTEAAIAGSVAASSVIEQNVDRRDILKPRLNHLVPCSRHLPMDGATLK</sequence>
<feature type="domain" description="Carbohydrate kinase PfkB" evidence="1">
    <location>
        <begin position="207"/>
        <end position="271"/>
    </location>
</feature>
<gene>
    <name evidence="2" type="ORF">N657DRAFT_663662</name>
</gene>
<keyword evidence="3" id="KW-1185">Reference proteome</keyword>
<dbReference type="InterPro" id="IPR011611">
    <property type="entry name" value="PfkB_dom"/>
</dbReference>
<dbReference type="Pfam" id="PF00294">
    <property type="entry name" value="PfkB"/>
    <property type="match status" value="1"/>
</dbReference>
<dbReference type="GeneID" id="87831972"/>
<dbReference type="RefSeq" id="XP_062648463.1">
    <property type="nucleotide sequence ID" value="XM_062795203.1"/>
</dbReference>
<accession>A0AAN6U1M5</accession>
<evidence type="ECO:0000313" key="3">
    <source>
        <dbReference type="Proteomes" id="UP001302602"/>
    </source>
</evidence>
<reference evidence="2" key="2">
    <citation type="submission" date="2023-05" db="EMBL/GenBank/DDBJ databases">
        <authorList>
            <consortium name="Lawrence Berkeley National Laboratory"/>
            <person name="Steindorff A."/>
            <person name="Hensen N."/>
            <person name="Bonometti L."/>
            <person name="Westerberg I."/>
            <person name="Brannstrom I.O."/>
            <person name="Guillou S."/>
            <person name="Cros-Aarteil S."/>
            <person name="Calhoun S."/>
            <person name="Haridas S."/>
            <person name="Kuo A."/>
            <person name="Mondo S."/>
            <person name="Pangilinan J."/>
            <person name="Riley R."/>
            <person name="Labutti K."/>
            <person name="Andreopoulos B."/>
            <person name="Lipzen A."/>
            <person name="Chen C."/>
            <person name="Yanf M."/>
            <person name="Daum C."/>
            <person name="Ng V."/>
            <person name="Clum A."/>
            <person name="Ohm R."/>
            <person name="Martin F."/>
            <person name="Silar P."/>
            <person name="Natvig D."/>
            <person name="Lalanne C."/>
            <person name="Gautier V."/>
            <person name="Ament-Velasquez S.L."/>
            <person name="Kruys A."/>
            <person name="Hutchinson M.I."/>
            <person name="Powell A.J."/>
            <person name="Barry K."/>
            <person name="Miller A.N."/>
            <person name="Grigoriev I.V."/>
            <person name="Debuchy R."/>
            <person name="Gladieux P."/>
            <person name="Thoren M.H."/>
            <person name="Johannesson H."/>
        </authorList>
    </citation>
    <scope>NUCLEOTIDE SEQUENCE</scope>
    <source>
        <strain evidence="2">CBS 731.68</strain>
    </source>
</reference>
<protein>
    <recommendedName>
        <fullName evidence="1">Carbohydrate kinase PfkB domain-containing protein</fullName>
    </recommendedName>
</protein>
<proteinExistence type="predicted"/>
<dbReference type="EMBL" id="MU853227">
    <property type="protein sequence ID" value="KAK4124692.1"/>
    <property type="molecule type" value="Genomic_DNA"/>
</dbReference>